<reference evidence="2" key="3">
    <citation type="submission" date="2025-09" db="UniProtKB">
        <authorList>
            <consortium name="Ensembl"/>
        </authorList>
    </citation>
    <scope>IDENTIFICATION</scope>
</reference>
<protein>
    <submittedName>
        <fullName evidence="2">Uncharacterized protein</fullName>
    </submittedName>
</protein>
<dbReference type="AlphaFoldDB" id="A0AAY5LDS1"/>
<reference evidence="2 3" key="1">
    <citation type="submission" date="2020-02" db="EMBL/GenBank/DDBJ databases">
        <title>Esox lucius (northern pike) genome, fEsoLuc1, primary haplotype.</title>
        <authorList>
            <person name="Myers G."/>
            <person name="Karagic N."/>
            <person name="Meyer A."/>
            <person name="Pippel M."/>
            <person name="Reichard M."/>
            <person name="Winkler S."/>
            <person name="Tracey A."/>
            <person name="Sims Y."/>
            <person name="Howe K."/>
            <person name="Rhie A."/>
            <person name="Formenti G."/>
            <person name="Durbin R."/>
            <person name="Fedrigo O."/>
            <person name="Jarvis E.D."/>
        </authorList>
    </citation>
    <scope>NUCLEOTIDE SEQUENCE [LARGE SCALE GENOMIC DNA]</scope>
</reference>
<keyword evidence="3" id="KW-1185">Reference proteome</keyword>
<evidence type="ECO:0000256" key="1">
    <source>
        <dbReference type="SAM" id="MobiDB-lite"/>
    </source>
</evidence>
<dbReference type="Ensembl" id="ENSELUT00000101829.1">
    <property type="protein sequence ID" value="ENSELUP00000098057.1"/>
    <property type="gene ID" value="ENSELUG00000039328.1"/>
</dbReference>
<feature type="region of interest" description="Disordered" evidence="1">
    <location>
        <begin position="52"/>
        <end position="72"/>
    </location>
</feature>
<organism evidence="2 3">
    <name type="scientific">Esox lucius</name>
    <name type="common">Northern pike</name>
    <dbReference type="NCBI Taxonomy" id="8010"/>
    <lineage>
        <taxon>Eukaryota</taxon>
        <taxon>Metazoa</taxon>
        <taxon>Chordata</taxon>
        <taxon>Craniata</taxon>
        <taxon>Vertebrata</taxon>
        <taxon>Euteleostomi</taxon>
        <taxon>Actinopterygii</taxon>
        <taxon>Neopterygii</taxon>
        <taxon>Teleostei</taxon>
        <taxon>Protacanthopterygii</taxon>
        <taxon>Esociformes</taxon>
        <taxon>Esocidae</taxon>
        <taxon>Esox</taxon>
    </lineage>
</organism>
<reference evidence="2" key="2">
    <citation type="submission" date="2025-08" db="UniProtKB">
        <authorList>
            <consortium name="Ensembl"/>
        </authorList>
    </citation>
    <scope>IDENTIFICATION</scope>
</reference>
<name>A0AAY5LDS1_ESOLU</name>
<feature type="region of interest" description="Disordered" evidence="1">
    <location>
        <begin position="1"/>
        <end position="22"/>
    </location>
</feature>
<dbReference type="Proteomes" id="UP000265140">
    <property type="component" value="Chromosome 22"/>
</dbReference>
<accession>A0AAY5LDS1</accession>
<evidence type="ECO:0000313" key="2">
    <source>
        <dbReference type="Ensembl" id="ENSELUP00000098057.1"/>
    </source>
</evidence>
<evidence type="ECO:0000313" key="3">
    <source>
        <dbReference type="Proteomes" id="UP000265140"/>
    </source>
</evidence>
<sequence>MPRQDYRRKQHPSSTFPNKSIPGGCVSRPIWRILQNFFFNQTFVLPHEIPEDRYPSQTSHPTRLMGHTKKLL</sequence>
<proteinExistence type="predicted"/>